<reference evidence="2" key="1">
    <citation type="journal article" date="2002" name="Nature">
        <title>The genome sequence and structure of rice chromosome 1.</title>
        <authorList>
            <person name="Sasaki T."/>
            <person name="Matsumoto T."/>
            <person name="Yamamoto K."/>
            <person name="Sakata K."/>
            <person name="Baba T."/>
            <person name="Katayose Y."/>
            <person name="Wu J."/>
            <person name="Niimura Y."/>
            <person name="Cheng Z."/>
            <person name="Nagamura Y."/>
            <person name="Antonio B.A."/>
            <person name="Kanamori H."/>
            <person name="Hosokawa S."/>
            <person name="Masukawa M."/>
            <person name="Arikawa K."/>
            <person name="Chiden Y."/>
            <person name="Hayashi M."/>
            <person name="Okamoto M."/>
            <person name="Ando T."/>
            <person name="Aoki H."/>
            <person name="Arita K."/>
            <person name="Hamada M."/>
            <person name="Harada C."/>
            <person name="Hijishita S."/>
            <person name="Honda M."/>
            <person name="Ichikawa Y."/>
            <person name="Idonuma A."/>
            <person name="Iijima M."/>
            <person name="Ikeda M."/>
            <person name="Ikeno M."/>
            <person name="Itoh S."/>
            <person name="Itoh T."/>
            <person name="Itoh Y."/>
            <person name="Itoh Y."/>
            <person name="Iwabuchi A."/>
            <person name="Kamiya K."/>
            <person name="Karasawa W."/>
            <person name="Katagiri S."/>
            <person name="Kikuta A."/>
            <person name="Kobayashi N."/>
            <person name="Kono I."/>
            <person name="Machita K."/>
            <person name="Maehara T."/>
            <person name="Mizuno H."/>
            <person name="Mizubayashi T."/>
            <person name="Mukai Y."/>
            <person name="Nagasaki H."/>
            <person name="Nakashima M."/>
            <person name="Nakama Y."/>
            <person name="Nakamichi Y."/>
            <person name="Nakamura M."/>
            <person name="Namiki N."/>
            <person name="Negishi M."/>
            <person name="Ohta I."/>
            <person name="Ono N."/>
            <person name="Saji S."/>
            <person name="Sakai K."/>
            <person name="Shibata M."/>
            <person name="Shimokawa T."/>
            <person name="Shomura A."/>
            <person name="Song J."/>
            <person name="Takazaki Y."/>
            <person name="Terasawa K."/>
            <person name="Tsuji K."/>
            <person name="Waki K."/>
            <person name="Yamagata H."/>
            <person name="Yamane H."/>
            <person name="Yoshiki S."/>
            <person name="Yoshihara R."/>
            <person name="Yukawa K."/>
            <person name="Zhong H."/>
            <person name="Iwama H."/>
            <person name="Endo T."/>
            <person name="Ito H."/>
            <person name="Hahn J.H."/>
            <person name="Kim H.I."/>
            <person name="Eun M.Y."/>
            <person name="Yano M."/>
            <person name="Jiang J."/>
            <person name="Gojobori T."/>
        </authorList>
    </citation>
    <scope>NUCLEOTIDE SEQUENCE [LARGE SCALE GENOMIC DNA]</scope>
</reference>
<name>Q656Y7_ORYSJ</name>
<evidence type="ECO:0000313" key="2">
    <source>
        <dbReference type="EMBL" id="BAD45132.1"/>
    </source>
</evidence>
<organism evidence="2">
    <name type="scientific">Oryza sativa subsp. japonica</name>
    <name type="common">Rice</name>
    <dbReference type="NCBI Taxonomy" id="39947"/>
    <lineage>
        <taxon>Eukaryota</taxon>
        <taxon>Viridiplantae</taxon>
        <taxon>Streptophyta</taxon>
        <taxon>Embryophyta</taxon>
        <taxon>Tracheophyta</taxon>
        <taxon>Spermatophyta</taxon>
        <taxon>Magnoliopsida</taxon>
        <taxon>Liliopsida</taxon>
        <taxon>Poales</taxon>
        <taxon>Poaceae</taxon>
        <taxon>BOP clade</taxon>
        <taxon>Oryzoideae</taxon>
        <taxon>Oryzeae</taxon>
        <taxon>Oryzinae</taxon>
        <taxon>Oryza</taxon>
        <taxon>Oryza sativa</taxon>
    </lineage>
</organism>
<proteinExistence type="predicted"/>
<gene>
    <name evidence="2" type="primary">B1114B07.12</name>
</gene>
<accession>Q656Y7</accession>
<feature type="region of interest" description="Disordered" evidence="1">
    <location>
        <begin position="51"/>
        <end position="108"/>
    </location>
</feature>
<evidence type="ECO:0000256" key="1">
    <source>
        <dbReference type="SAM" id="MobiDB-lite"/>
    </source>
</evidence>
<dbReference type="Proteomes" id="UP000817658">
    <property type="component" value="Chromosome 1"/>
</dbReference>
<protein>
    <submittedName>
        <fullName evidence="2">Uncharacterized protein</fullName>
    </submittedName>
</protein>
<sequence>MERWRWRTARWRETPAVGHVEAASDAVAMIRQYPPARRWWTVMRWRRGRVEKRPTATPPLRHIMPASRAHEEAATKGRASGEEGEDGSGGGRRRRQRRSRGVVGSSRG</sequence>
<feature type="compositionally biased region" description="Basic and acidic residues" evidence="1">
    <location>
        <begin position="68"/>
        <end position="81"/>
    </location>
</feature>
<feature type="compositionally biased region" description="Basic residues" evidence="1">
    <location>
        <begin position="91"/>
        <end position="100"/>
    </location>
</feature>
<dbReference type="EMBL" id="AP003334">
    <property type="protein sequence ID" value="BAD45132.1"/>
    <property type="molecule type" value="Genomic_DNA"/>
</dbReference>
<dbReference type="AlphaFoldDB" id="Q656Y7"/>